<reference evidence="2" key="1">
    <citation type="journal article" date="2019" name="Int. J. Syst. Evol. Microbiol.">
        <title>The Global Catalogue of Microorganisms (GCM) 10K type strain sequencing project: providing services to taxonomists for standard genome sequencing and annotation.</title>
        <authorList>
            <consortium name="The Broad Institute Genomics Platform"/>
            <consortium name="The Broad Institute Genome Sequencing Center for Infectious Disease"/>
            <person name="Wu L."/>
            <person name="Ma J."/>
        </authorList>
    </citation>
    <scope>NUCLEOTIDE SEQUENCE [LARGE SCALE GENOMIC DNA]</scope>
    <source>
        <strain evidence="2">CCM 8931</strain>
    </source>
</reference>
<proteinExistence type="predicted"/>
<dbReference type="Proteomes" id="UP001597188">
    <property type="component" value="Unassembled WGS sequence"/>
</dbReference>
<dbReference type="RefSeq" id="WP_263390724.1">
    <property type="nucleotide sequence ID" value="NZ_BJDL01000016.1"/>
</dbReference>
<accession>A0ABW4BYT1</accession>
<gene>
    <name evidence="1" type="ORF">ACFQ5L_02260</name>
</gene>
<keyword evidence="2" id="KW-1185">Reference proteome</keyword>
<evidence type="ECO:0000313" key="1">
    <source>
        <dbReference type="EMBL" id="MFD1419780.1"/>
    </source>
</evidence>
<dbReference type="EMBL" id="JBHTOJ010000007">
    <property type="protein sequence ID" value="MFD1419780.1"/>
    <property type="molecule type" value="Genomic_DNA"/>
</dbReference>
<organism evidence="1 2">
    <name type="scientific">Lactiplantibacillus songbeiensis</name>
    <dbReference type="NCBI Taxonomy" id="2559920"/>
    <lineage>
        <taxon>Bacteria</taxon>
        <taxon>Bacillati</taxon>
        <taxon>Bacillota</taxon>
        <taxon>Bacilli</taxon>
        <taxon>Lactobacillales</taxon>
        <taxon>Lactobacillaceae</taxon>
        <taxon>Lactiplantibacillus</taxon>
    </lineage>
</organism>
<name>A0ABW4BYT1_9LACO</name>
<protein>
    <submittedName>
        <fullName evidence="1">Uncharacterized protein</fullName>
    </submittedName>
</protein>
<sequence>MQSKRSRLMLILSIMNFGYAIWRCLRIVSPKPVKVKLKEK</sequence>
<evidence type="ECO:0000313" key="2">
    <source>
        <dbReference type="Proteomes" id="UP001597188"/>
    </source>
</evidence>
<comment type="caution">
    <text evidence="1">The sequence shown here is derived from an EMBL/GenBank/DDBJ whole genome shotgun (WGS) entry which is preliminary data.</text>
</comment>